<evidence type="ECO:0008006" key="5">
    <source>
        <dbReference type="Google" id="ProtNLM"/>
    </source>
</evidence>
<organism evidence="2 4">
    <name type="scientific">Abeliophyllum distichum</name>
    <dbReference type="NCBI Taxonomy" id="126358"/>
    <lineage>
        <taxon>Eukaryota</taxon>
        <taxon>Viridiplantae</taxon>
        <taxon>Streptophyta</taxon>
        <taxon>Embryophyta</taxon>
        <taxon>Tracheophyta</taxon>
        <taxon>Spermatophyta</taxon>
        <taxon>Magnoliopsida</taxon>
        <taxon>eudicotyledons</taxon>
        <taxon>Gunneridae</taxon>
        <taxon>Pentapetalae</taxon>
        <taxon>asterids</taxon>
        <taxon>lamiids</taxon>
        <taxon>Lamiales</taxon>
        <taxon>Oleaceae</taxon>
        <taxon>Forsythieae</taxon>
        <taxon>Abeliophyllum</taxon>
    </lineage>
</organism>
<reference evidence="4" key="1">
    <citation type="submission" date="2024-07" db="EMBL/GenBank/DDBJ databases">
        <title>Two chromosome-level genome assemblies of Korean endemic species Abeliophyllum distichum and Forsythia ovata (Oleaceae).</title>
        <authorList>
            <person name="Jang H."/>
        </authorList>
    </citation>
    <scope>NUCLEOTIDE SEQUENCE [LARGE SCALE GENOMIC DNA]</scope>
</reference>
<evidence type="ECO:0000313" key="2">
    <source>
        <dbReference type="EMBL" id="KAL2474577.1"/>
    </source>
</evidence>
<dbReference type="AlphaFoldDB" id="A0ABD1QFN4"/>
<dbReference type="PANTHER" id="PTHR48475">
    <property type="entry name" value="RIBONUCLEASE H"/>
    <property type="match status" value="1"/>
</dbReference>
<dbReference type="Proteomes" id="UP001604336">
    <property type="component" value="Unassembled WGS sequence"/>
</dbReference>
<comment type="caution">
    <text evidence="2">The sequence shown here is derived from an EMBL/GenBank/DDBJ whole genome shotgun (WGS) entry which is preliminary data.</text>
</comment>
<dbReference type="Gene3D" id="1.10.340.70">
    <property type="match status" value="1"/>
</dbReference>
<reference evidence="2" key="2">
    <citation type="submission" date="2024-07" db="EMBL/GenBank/DDBJ databases">
        <title>Two chromosome-level genome assemblies of Korean endemic species Abeliophyllum distichum and Forsythia ovata (Oleaceae).</title>
        <authorList>
            <person name="Mun J.H."/>
        </authorList>
    </citation>
    <scope>NUCLEOTIDE SEQUENCE</scope>
    <source>
        <strain evidence="2">KNKB198505000391</strain>
        <tissue evidence="2">Leaf</tissue>
    </source>
</reference>
<sequence>MSPNSTKARKLRTRAARYTIIDNVLFKKVFSLPLFKCLTKNDARYTLIEVHEGVYGNHTRGQSLAHNILRQGYFWPSLKKIPMNSSENATNAKDLSPSSELLWKGWPQFLAHGPSQNRGLT</sequence>
<dbReference type="EMBL" id="JBFOLK010000001">
    <property type="protein sequence ID" value="KAL2543196.1"/>
    <property type="molecule type" value="Genomic_DNA"/>
</dbReference>
<protein>
    <recommendedName>
        <fullName evidence="5">Integrase zinc-binding domain-containing protein</fullName>
    </recommendedName>
</protein>
<dbReference type="EMBL" id="JBFOLK010000011">
    <property type="protein sequence ID" value="KAL2474576.1"/>
    <property type="molecule type" value="Genomic_DNA"/>
</dbReference>
<evidence type="ECO:0000313" key="4">
    <source>
        <dbReference type="Proteomes" id="UP001604336"/>
    </source>
</evidence>
<evidence type="ECO:0000313" key="1">
    <source>
        <dbReference type="EMBL" id="KAL2474576.1"/>
    </source>
</evidence>
<gene>
    <name evidence="3" type="ORF">Adt_04174</name>
    <name evidence="1" type="ORF">Adt_35312</name>
    <name evidence="2" type="ORF">Adt_35313</name>
</gene>
<dbReference type="PANTHER" id="PTHR48475:SF2">
    <property type="entry name" value="RIBONUCLEASE H"/>
    <property type="match status" value="1"/>
</dbReference>
<keyword evidence="4" id="KW-1185">Reference proteome</keyword>
<accession>A0ABD1QFN4</accession>
<name>A0ABD1QFN4_9LAMI</name>
<dbReference type="EMBL" id="JBFOLK010000011">
    <property type="protein sequence ID" value="KAL2474577.1"/>
    <property type="molecule type" value="Genomic_DNA"/>
</dbReference>
<proteinExistence type="predicted"/>
<evidence type="ECO:0000313" key="3">
    <source>
        <dbReference type="EMBL" id="KAL2543196.1"/>
    </source>
</evidence>